<dbReference type="CDD" id="cd01743">
    <property type="entry name" value="GATase1_Anthranilate_Synthase"/>
    <property type="match status" value="1"/>
</dbReference>
<dbReference type="Pfam" id="PF00117">
    <property type="entry name" value="GATase"/>
    <property type="match status" value="1"/>
</dbReference>
<dbReference type="InterPro" id="IPR006221">
    <property type="entry name" value="TrpG/PapA_dom"/>
</dbReference>
<dbReference type="Proteomes" id="UP000004095">
    <property type="component" value="Unassembled WGS sequence"/>
</dbReference>
<dbReference type="PROSITE" id="PS51273">
    <property type="entry name" value="GATASE_TYPE_1"/>
    <property type="match status" value="1"/>
</dbReference>
<keyword evidence="1" id="KW-0315">Glutamine amidotransferase</keyword>
<dbReference type="EMBL" id="AAWS01000005">
    <property type="protein sequence ID" value="EAY30749.1"/>
    <property type="molecule type" value="Genomic_DNA"/>
</dbReference>
<dbReference type="FunFam" id="3.40.50.880:FF:000003">
    <property type="entry name" value="Anthranilate synthase component II"/>
    <property type="match status" value="1"/>
</dbReference>
<name>A1ZFH5_MICM2</name>
<organism evidence="3 4">
    <name type="scientific">Microscilla marina ATCC 23134</name>
    <dbReference type="NCBI Taxonomy" id="313606"/>
    <lineage>
        <taxon>Bacteria</taxon>
        <taxon>Pseudomonadati</taxon>
        <taxon>Bacteroidota</taxon>
        <taxon>Cytophagia</taxon>
        <taxon>Cytophagales</taxon>
        <taxon>Microscillaceae</taxon>
        <taxon>Microscilla</taxon>
    </lineage>
</organism>
<dbReference type="PANTHER" id="PTHR43418">
    <property type="entry name" value="MULTIFUNCTIONAL TRYPTOPHAN BIOSYNTHESIS PROTEIN-RELATED"/>
    <property type="match status" value="1"/>
</dbReference>
<protein>
    <submittedName>
        <fullName evidence="3">Anthranilate synthase component II</fullName>
    </submittedName>
</protein>
<dbReference type="RefSeq" id="WP_002694447.1">
    <property type="nucleotide sequence ID" value="NZ_AAWS01000005.1"/>
</dbReference>
<dbReference type="Gene3D" id="3.40.50.880">
    <property type="match status" value="1"/>
</dbReference>
<reference evidence="3 4" key="1">
    <citation type="submission" date="2007-01" db="EMBL/GenBank/DDBJ databases">
        <authorList>
            <person name="Haygood M."/>
            <person name="Podell S."/>
            <person name="Anderson C."/>
            <person name="Hopkinson B."/>
            <person name="Roe K."/>
            <person name="Barbeau K."/>
            <person name="Gaasterland T."/>
            <person name="Ferriera S."/>
            <person name="Johnson J."/>
            <person name="Kravitz S."/>
            <person name="Beeson K."/>
            <person name="Sutton G."/>
            <person name="Rogers Y.-H."/>
            <person name="Friedman R."/>
            <person name="Frazier M."/>
            <person name="Venter J.C."/>
        </authorList>
    </citation>
    <scope>NUCLEOTIDE SEQUENCE [LARGE SCALE GENOMIC DNA]</scope>
    <source>
        <strain evidence="3 4">ATCC 23134</strain>
    </source>
</reference>
<dbReference type="InterPro" id="IPR029062">
    <property type="entry name" value="Class_I_gatase-like"/>
</dbReference>
<dbReference type="eggNOG" id="COG0512">
    <property type="taxonomic scope" value="Bacteria"/>
</dbReference>
<gene>
    <name evidence="3" type="ORF">M23134_01073</name>
</gene>
<evidence type="ECO:0000259" key="2">
    <source>
        <dbReference type="Pfam" id="PF00117"/>
    </source>
</evidence>
<dbReference type="GO" id="GO:0004049">
    <property type="term" value="F:anthranilate synthase activity"/>
    <property type="evidence" value="ECO:0007669"/>
    <property type="project" value="TreeGrafter"/>
</dbReference>
<dbReference type="OrthoDB" id="9786812at2"/>
<sequence length="205" mass="22673">MKVLVIDNYDSFVYNLVHMIRDLGHQPEVYRNDKIDLETVAQYDKILLSPGPGIPEEAGILLDLIKTYAPTKSILGVCLGHQAIAEAFGAELLNLPTVLHGIASANQIQDPSEALFKGFPMSFSIGHYHSWVVKEGTLPDELIVTGKDTEGNVMSISHTQYDVKGLQFHPESILTDHGIQILANWLNTPAPENYTLIKKKLVNSL</sequence>
<keyword evidence="4" id="KW-1185">Reference proteome</keyword>
<dbReference type="PRINTS" id="PR00099">
    <property type="entry name" value="CPSGATASE"/>
</dbReference>
<evidence type="ECO:0000313" key="3">
    <source>
        <dbReference type="EMBL" id="EAY30749.1"/>
    </source>
</evidence>
<dbReference type="PANTHER" id="PTHR43418:SF4">
    <property type="entry name" value="MULTIFUNCTIONAL TRYPTOPHAN BIOSYNTHESIS PROTEIN"/>
    <property type="match status" value="1"/>
</dbReference>
<dbReference type="InterPro" id="IPR050472">
    <property type="entry name" value="Anth_synth/Amidotransfase"/>
</dbReference>
<evidence type="ECO:0000313" key="4">
    <source>
        <dbReference type="Proteomes" id="UP000004095"/>
    </source>
</evidence>
<dbReference type="NCBIfam" id="TIGR00566">
    <property type="entry name" value="trpG_papA"/>
    <property type="match status" value="1"/>
</dbReference>
<dbReference type="GO" id="GO:0005829">
    <property type="term" value="C:cytosol"/>
    <property type="evidence" value="ECO:0007669"/>
    <property type="project" value="TreeGrafter"/>
</dbReference>
<dbReference type="InterPro" id="IPR017926">
    <property type="entry name" value="GATASE"/>
</dbReference>
<dbReference type="PRINTS" id="PR00096">
    <property type="entry name" value="GATASE"/>
</dbReference>
<feature type="domain" description="Glutamine amidotransferase" evidence="2">
    <location>
        <begin position="4"/>
        <end position="186"/>
    </location>
</feature>
<comment type="caution">
    <text evidence="3">The sequence shown here is derived from an EMBL/GenBank/DDBJ whole genome shotgun (WGS) entry which is preliminary data.</text>
</comment>
<proteinExistence type="predicted"/>
<dbReference type="PRINTS" id="PR00097">
    <property type="entry name" value="ANTSNTHASEII"/>
</dbReference>
<accession>A1ZFH5</accession>
<dbReference type="SUPFAM" id="SSF52317">
    <property type="entry name" value="Class I glutamine amidotransferase-like"/>
    <property type="match status" value="1"/>
</dbReference>
<dbReference type="GO" id="GO:0000162">
    <property type="term" value="P:L-tryptophan biosynthetic process"/>
    <property type="evidence" value="ECO:0007669"/>
    <property type="project" value="TreeGrafter"/>
</dbReference>
<evidence type="ECO:0000256" key="1">
    <source>
        <dbReference type="ARBA" id="ARBA00022962"/>
    </source>
</evidence>
<dbReference type="AlphaFoldDB" id="A1ZFH5"/>